<accession>A0A2A5CHJ0</accession>
<evidence type="ECO:0000256" key="6">
    <source>
        <dbReference type="ARBA" id="ARBA00022723"/>
    </source>
</evidence>
<dbReference type="Proteomes" id="UP000228987">
    <property type="component" value="Unassembled WGS sequence"/>
</dbReference>
<keyword evidence="5 9" id="KW-0808">Transferase</keyword>
<dbReference type="PANTHER" id="PTHR20941:SF1">
    <property type="entry name" value="FOLIC ACID SYNTHESIS PROTEIN FOL1"/>
    <property type="match status" value="1"/>
</dbReference>
<dbReference type="UniPathway" id="UPA00077">
    <property type="reaction ID" value="UER00156"/>
</dbReference>
<dbReference type="Pfam" id="PF00809">
    <property type="entry name" value="Pterin_bind"/>
    <property type="match status" value="1"/>
</dbReference>
<gene>
    <name evidence="11" type="primary">folP</name>
    <name evidence="11" type="ORF">COA71_04855</name>
</gene>
<evidence type="ECO:0000256" key="4">
    <source>
        <dbReference type="ARBA" id="ARBA00012458"/>
    </source>
</evidence>
<dbReference type="GO" id="GO:0046872">
    <property type="term" value="F:metal ion binding"/>
    <property type="evidence" value="ECO:0007669"/>
    <property type="project" value="UniProtKB-KW"/>
</dbReference>
<dbReference type="EMBL" id="NVWI01000002">
    <property type="protein sequence ID" value="PCJ42961.1"/>
    <property type="molecule type" value="Genomic_DNA"/>
</dbReference>
<protein>
    <recommendedName>
        <fullName evidence="4 9">Dihydropteroate synthase</fullName>
        <shortName evidence="9">DHPS</shortName>
        <ecNumber evidence="4 9">2.5.1.15</ecNumber>
    </recommendedName>
    <alternativeName>
        <fullName evidence="9">Dihydropteroate pyrophosphorylase</fullName>
    </alternativeName>
</protein>
<evidence type="ECO:0000259" key="10">
    <source>
        <dbReference type="PROSITE" id="PS50972"/>
    </source>
</evidence>
<comment type="catalytic activity">
    <reaction evidence="1">
        <text>(7,8-dihydropterin-6-yl)methyl diphosphate + 4-aminobenzoate = 7,8-dihydropteroate + diphosphate</text>
        <dbReference type="Rhea" id="RHEA:19949"/>
        <dbReference type="ChEBI" id="CHEBI:17836"/>
        <dbReference type="ChEBI" id="CHEBI:17839"/>
        <dbReference type="ChEBI" id="CHEBI:33019"/>
        <dbReference type="ChEBI" id="CHEBI:72950"/>
        <dbReference type="EC" id="2.5.1.15"/>
    </reaction>
</comment>
<dbReference type="GO" id="GO:0046654">
    <property type="term" value="P:tetrahydrofolate biosynthetic process"/>
    <property type="evidence" value="ECO:0007669"/>
    <property type="project" value="UniProtKB-UniPathway"/>
</dbReference>
<evidence type="ECO:0000256" key="1">
    <source>
        <dbReference type="ARBA" id="ARBA00000012"/>
    </source>
</evidence>
<evidence type="ECO:0000256" key="7">
    <source>
        <dbReference type="ARBA" id="ARBA00022842"/>
    </source>
</evidence>
<evidence type="ECO:0000256" key="3">
    <source>
        <dbReference type="ARBA" id="ARBA00004763"/>
    </source>
</evidence>
<evidence type="ECO:0000256" key="8">
    <source>
        <dbReference type="ARBA" id="ARBA00022909"/>
    </source>
</evidence>
<dbReference type="SUPFAM" id="SSF51717">
    <property type="entry name" value="Dihydropteroate synthetase-like"/>
    <property type="match status" value="1"/>
</dbReference>
<organism evidence="11 12">
    <name type="scientific">SAR86 cluster bacterium</name>
    <dbReference type="NCBI Taxonomy" id="2030880"/>
    <lineage>
        <taxon>Bacteria</taxon>
        <taxon>Pseudomonadati</taxon>
        <taxon>Pseudomonadota</taxon>
        <taxon>Gammaproteobacteria</taxon>
        <taxon>SAR86 cluster</taxon>
    </lineage>
</organism>
<reference evidence="12" key="1">
    <citation type="submission" date="2017-08" db="EMBL/GenBank/DDBJ databases">
        <title>A dynamic microbial community with high functional redundancy inhabits the cold, oxic subseafloor aquifer.</title>
        <authorList>
            <person name="Tully B.J."/>
            <person name="Wheat C.G."/>
            <person name="Glazer B.T."/>
            <person name="Huber J.A."/>
        </authorList>
    </citation>
    <scope>NUCLEOTIDE SEQUENCE [LARGE SCALE GENOMIC DNA]</scope>
</reference>
<dbReference type="InterPro" id="IPR011005">
    <property type="entry name" value="Dihydropteroate_synth-like_sf"/>
</dbReference>
<comment type="pathway">
    <text evidence="3 9">Cofactor biosynthesis; tetrahydrofolate biosynthesis; 7,8-dihydrofolate from 2-amino-4-hydroxy-6-hydroxymethyl-7,8-dihydropteridine diphosphate and 4-aminobenzoate: step 1/2.</text>
</comment>
<evidence type="ECO:0000313" key="12">
    <source>
        <dbReference type="Proteomes" id="UP000228987"/>
    </source>
</evidence>
<comment type="caution">
    <text evidence="11">The sequence shown here is derived from an EMBL/GenBank/DDBJ whole genome shotgun (WGS) entry which is preliminary data.</text>
</comment>
<keyword evidence="6 9" id="KW-0479">Metal-binding</keyword>
<dbReference type="InterPro" id="IPR045031">
    <property type="entry name" value="DHP_synth-like"/>
</dbReference>
<proteinExistence type="inferred from homology"/>
<evidence type="ECO:0000313" key="11">
    <source>
        <dbReference type="EMBL" id="PCJ42961.1"/>
    </source>
</evidence>
<dbReference type="AlphaFoldDB" id="A0A2A5CHJ0"/>
<comment type="function">
    <text evidence="9">Catalyzes the condensation of para-aminobenzoate (pABA) with 6-hydroxymethyl-7,8-dihydropterin diphosphate (DHPt-PP) to form 7,8-dihydropteroate (H2Pte), the immediate precursor of folate derivatives.</text>
</comment>
<keyword evidence="7 9" id="KW-0460">Magnesium</keyword>
<dbReference type="GO" id="GO:0005829">
    <property type="term" value="C:cytosol"/>
    <property type="evidence" value="ECO:0007669"/>
    <property type="project" value="TreeGrafter"/>
</dbReference>
<comment type="cofactor">
    <cofactor evidence="2 9">
        <name>Mg(2+)</name>
        <dbReference type="ChEBI" id="CHEBI:18420"/>
    </cofactor>
</comment>
<dbReference type="CDD" id="cd00739">
    <property type="entry name" value="DHPS"/>
    <property type="match status" value="1"/>
</dbReference>
<dbReference type="EC" id="2.5.1.15" evidence="4 9"/>
<comment type="similarity">
    <text evidence="9">Belongs to the DHPS family.</text>
</comment>
<keyword evidence="8 9" id="KW-0289">Folate biosynthesis</keyword>
<name>A0A2A5CHJ0_9GAMM</name>
<dbReference type="GO" id="GO:0004156">
    <property type="term" value="F:dihydropteroate synthase activity"/>
    <property type="evidence" value="ECO:0007669"/>
    <property type="project" value="UniProtKB-EC"/>
</dbReference>
<dbReference type="InterPro" id="IPR000489">
    <property type="entry name" value="Pterin-binding_dom"/>
</dbReference>
<evidence type="ECO:0000256" key="2">
    <source>
        <dbReference type="ARBA" id="ARBA00001946"/>
    </source>
</evidence>
<evidence type="ECO:0000256" key="5">
    <source>
        <dbReference type="ARBA" id="ARBA00022679"/>
    </source>
</evidence>
<dbReference type="PROSITE" id="PS00792">
    <property type="entry name" value="DHPS_1"/>
    <property type="match status" value="1"/>
</dbReference>
<dbReference type="NCBIfam" id="TIGR01496">
    <property type="entry name" value="DHPS"/>
    <property type="match status" value="1"/>
</dbReference>
<dbReference type="InterPro" id="IPR006390">
    <property type="entry name" value="DHP_synth_dom"/>
</dbReference>
<feature type="domain" description="Pterin-binding" evidence="10">
    <location>
        <begin position="13"/>
        <end position="271"/>
    </location>
</feature>
<dbReference type="GO" id="GO:0046656">
    <property type="term" value="P:folic acid biosynthetic process"/>
    <property type="evidence" value="ECO:0007669"/>
    <property type="project" value="UniProtKB-KW"/>
</dbReference>
<dbReference type="PANTHER" id="PTHR20941">
    <property type="entry name" value="FOLATE SYNTHESIS PROTEINS"/>
    <property type="match status" value="1"/>
</dbReference>
<dbReference type="Gene3D" id="3.20.20.20">
    <property type="entry name" value="Dihydropteroate synthase-like"/>
    <property type="match status" value="1"/>
</dbReference>
<dbReference type="PROSITE" id="PS50972">
    <property type="entry name" value="PTERIN_BINDING"/>
    <property type="match status" value="1"/>
</dbReference>
<evidence type="ECO:0000256" key="9">
    <source>
        <dbReference type="RuleBase" id="RU361205"/>
    </source>
</evidence>
<sequence>MNFAGKIVDLETPKVMGVLNVTPDSFSDGGELLLDSGKLSIDKALQRAEVMYEAGATFIDIGGESTKPGALDISLEEEMARVLPLVEKIRNNIDIIVSIDTSSPELMLEGAKSGAGLINDVRALQRPGAVEAVSKTKLPVCLMHMQGTPATMQEAPSYAHLIDEILQFLEDRISACINSGVDRNQIIIDPGFGFGKTLEHNLDLLGRLHELKALKFPLLIGLSRKAMLGLITGKRVKQRQAAGISAAVIGLMQGVNIIRTHDVAETVDAIKVYLAVKNNELKLDLSN</sequence>